<evidence type="ECO:0000313" key="9">
    <source>
        <dbReference type="Proteomes" id="UP000824469"/>
    </source>
</evidence>
<dbReference type="PANTHER" id="PTHR13439:SF0">
    <property type="entry name" value="TOPOISOMERASE I DAMAGE AFFECTED PROTEIN 4"/>
    <property type="match status" value="1"/>
</dbReference>
<keyword evidence="9" id="KW-1185">Reference proteome</keyword>
<feature type="transmembrane region" description="Helical" evidence="6">
    <location>
        <begin position="77"/>
        <end position="97"/>
    </location>
</feature>
<dbReference type="AlphaFoldDB" id="A0AA38FQI6"/>
<proteinExistence type="predicted"/>
<feature type="transmembrane region" description="Helical" evidence="6">
    <location>
        <begin position="204"/>
        <end position="227"/>
    </location>
</feature>
<keyword evidence="4 5" id="KW-0472">Membrane</keyword>
<comment type="caution">
    <text evidence="8">The sequence shown here is derived from an EMBL/GenBank/DDBJ whole genome shotgun (WGS) entry which is preliminary data.</text>
</comment>
<evidence type="ECO:0000256" key="1">
    <source>
        <dbReference type="ARBA" id="ARBA00004141"/>
    </source>
</evidence>
<dbReference type="PROSITE" id="PS50922">
    <property type="entry name" value="TLC"/>
    <property type="match status" value="1"/>
</dbReference>
<feature type="transmembrane region" description="Helical" evidence="6">
    <location>
        <begin position="34"/>
        <end position="56"/>
    </location>
</feature>
<dbReference type="GO" id="GO:0016020">
    <property type="term" value="C:membrane"/>
    <property type="evidence" value="ECO:0007669"/>
    <property type="project" value="UniProtKB-SubCell"/>
</dbReference>
<dbReference type="Pfam" id="PF03798">
    <property type="entry name" value="TRAM_LAG1_CLN8"/>
    <property type="match status" value="1"/>
</dbReference>
<gene>
    <name evidence="8" type="ORF">KI387_036883</name>
</gene>
<dbReference type="Proteomes" id="UP000824469">
    <property type="component" value="Unassembled WGS sequence"/>
</dbReference>
<dbReference type="GO" id="GO:0005783">
    <property type="term" value="C:endoplasmic reticulum"/>
    <property type="evidence" value="ECO:0007669"/>
    <property type="project" value="TreeGrafter"/>
</dbReference>
<dbReference type="OMA" id="MPVYYSH"/>
<accession>A0AA38FQI6</accession>
<evidence type="ECO:0000256" key="3">
    <source>
        <dbReference type="ARBA" id="ARBA00022989"/>
    </source>
</evidence>
<keyword evidence="2 5" id="KW-0812">Transmembrane</keyword>
<dbReference type="PANTHER" id="PTHR13439">
    <property type="entry name" value="CT120 PROTEIN"/>
    <property type="match status" value="1"/>
</dbReference>
<comment type="subcellular location">
    <subcellularLocation>
        <location evidence="1">Membrane</location>
        <topology evidence="1">Multi-pass membrane protein</topology>
    </subcellularLocation>
</comment>
<dbReference type="InterPro" id="IPR050846">
    <property type="entry name" value="TLCD"/>
</dbReference>
<feature type="non-terminal residue" evidence="8">
    <location>
        <position position="235"/>
    </location>
</feature>
<dbReference type="EMBL" id="JAHRHJ020000007">
    <property type="protein sequence ID" value="KAH9308972.1"/>
    <property type="molecule type" value="Genomic_DNA"/>
</dbReference>
<feature type="transmembrane region" description="Helical" evidence="6">
    <location>
        <begin position="117"/>
        <end position="137"/>
    </location>
</feature>
<evidence type="ECO:0000313" key="8">
    <source>
        <dbReference type="EMBL" id="KAH9308972.1"/>
    </source>
</evidence>
<dbReference type="InterPro" id="IPR006634">
    <property type="entry name" value="TLC-dom"/>
</dbReference>
<evidence type="ECO:0000256" key="6">
    <source>
        <dbReference type="SAM" id="Phobius"/>
    </source>
</evidence>
<evidence type="ECO:0000256" key="2">
    <source>
        <dbReference type="ARBA" id="ARBA00022692"/>
    </source>
</evidence>
<dbReference type="GO" id="GO:0055088">
    <property type="term" value="P:lipid homeostasis"/>
    <property type="evidence" value="ECO:0007669"/>
    <property type="project" value="TreeGrafter"/>
</dbReference>
<evidence type="ECO:0000259" key="7">
    <source>
        <dbReference type="PROSITE" id="PS50922"/>
    </source>
</evidence>
<evidence type="ECO:0000256" key="4">
    <source>
        <dbReference type="ARBA" id="ARBA00023136"/>
    </source>
</evidence>
<evidence type="ECO:0000256" key="5">
    <source>
        <dbReference type="PROSITE-ProRule" id="PRU00205"/>
    </source>
</evidence>
<name>A0AA38FQI6_TAXCH</name>
<keyword evidence="3 6" id="KW-1133">Transmembrane helix</keyword>
<organism evidence="8 9">
    <name type="scientific">Taxus chinensis</name>
    <name type="common">Chinese yew</name>
    <name type="synonym">Taxus wallichiana var. chinensis</name>
    <dbReference type="NCBI Taxonomy" id="29808"/>
    <lineage>
        <taxon>Eukaryota</taxon>
        <taxon>Viridiplantae</taxon>
        <taxon>Streptophyta</taxon>
        <taxon>Embryophyta</taxon>
        <taxon>Tracheophyta</taxon>
        <taxon>Spermatophyta</taxon>
        <taxon>Pinopsida</taxon>
        <taxon>Pinidae</taxon>
        <taxon>Conifers II</taxon>
        <taxon>Cupressales</taxon>
        <taxon>Taxaceae</taxon>
        <taxon>Taxus</taxon>
    </lineage>
</organism>
<feature type="non-terminal residue" evidence="8">
    <location>
        <position position="1"/>
    </location>
</feature>
<dbReference type="SMART" id="SM00724">
    <property type="entry name" value="TLC"/>
    <property type="match status" value="1"/>
</dbReference>
<feature type="domain" description="TLC" evidence="7">
    <location>
        <begin position="70"/>
        <end position="235"/>
    </location>
</feature>
<reference evidence="8 9" key="1">
    <citation type="journal article" date="2021" name="Nat. Plants">
        <title>The Taxus genome provides insights into paclitaxel biosynthesis.</title>
        <authorList>
            <person name="Xiong X."/>
            <person name="Gou J."/>
            <person name="Liao Q."/>
            <person name="Li Y."/>
            <person name="Zhou Q."/>
            <person name="Bi G."/>
            <person name="Li C."/>
            <person name="Du R."/>
            <person name="Wang X."/>
            <person name="Sun T."/>
            <person name="Guo L."/>
            <person name="Liang H."/>
            <person name="Lu P."/>
            <person name="Wu Y."/>
            <person name="Zhang Z."/>
            <person name="Ro D.K."/>
            <person name="Shang Y."/>
            <person name="Huang S."/>
            <person name="Yan J."/>
        </authorList>
    </citation>
    <scope>NUCLEOTIDE SEQUENCE [LARGE SCALE GENOMIC DNA]</scope>
    <source>
        <strain evidence="8">Ta-2019</strain>
    </source>
</reference>
<sequence>YVLLILIAEMEVARSYRYQVEFLPQPYFMREQTLWFASIIVGLLICRIVYGIMKLMSPLYFKGYAKLTTIEQIEWNNRGFSTTHAIVVSTMSIYLLFFSDLFYDDAEDEPTTHRCSFFSSFILGVSIGYFLSDLAMIFWQYPSLGGKEYVLHHVLSMSAIGISLYSGEAQIYVYMILLSEITTPFVNMRWYLNLAGLKRSKVYAINGIALFCGWLLARIILFVFYFAHVCLHYDE</sequence>
<protein>
    <recommendedName>
        <fullName evidence="7">TLC domain-containing protein</fullName>
    </recommendedName>
</protein>